<dbReference type="SUPFAM" id="SSF51735">
    <property type="entry name" value="NAD(P)-binding Rossmann-fold domains"/>
    <property type="match status" value="1"/>
</dbReference>
<dbReference type="SUPFAM" id="SSF50129">
    <property type="entry name" value="GroES-like"/>
    <property type="match status" value="1"/>
</dbReference>
<proteinExistence type="predicted"/>
<evidence type="ECO:0000259" key="1">
    <source>
        <dbReference type="SMART" id="SM00829"/>
    </source>
</evidence>
<dbReference type="GO" id="GO:0005739">
    <property type="term" value="C:mitochondrion"/>
    <property type="evidence" value="ECO:0007669"/>
    <property type="project" value="TreeGrafter"/>
</dbReference>
<dbReference type="Proteomes" id="UP000465221">
    <property type="component" value="Unassembled WGS sequence"/>
</dbReference>
<evidence type="ECO:0000313" key="2">
    <source>
        <dbReference type="EMBL" id="GFF22127.1"/>
    </source>
</evidence>
<dbReference type="GO" id="GO:0016491">
    <property type="term" value="F:oxidoreductase activity"/>
    <property type="evidence" value="ECO:0007669"/>
    <property type="project" value="InterPro"/>
</dbReference>
<protein>
    <submittedName>
        <fullName evidence="2">Zinc-type alcohol dehydrogenase-like protein C16A3.02c</fullName>
    </submittedName>
</protein>
<evidence type="ECO:0000313" key="3">
    <source>
        <dbReference type="Proteomes" id="UP000465221"/>
    </source>
</evidence>
<dbReference type="Pfam" id="PF08240">
    <property type="entry name" value="ADH_N"/>
    <property type="match status" value="1"/>
</dbReference>
<organism evidence="2 3">
    <name type="scientific">Aspergillus udagawae</name>
    <dbReference type="NCBI Taxonomy" id="91492"/>
    <lineage>
        <taxon>Eukaryota</taxon>
        <taxon>Fungi</taxon>
        <taxon>Dikarya</taxon>
        <taxon>Ascomycota</taxon>
        <taxon>Pezizomycotina</taxon>
        <taxon>Eurotiomycetes</taxon>
        <taxon>Eurotiomycetidae</taxon>
        <taxon>Eurotiales</taxon>
        <taxon>Aspergillaceae</taxon>
        <taxon>Aspergillus</taxon>
        <taxon>Aspergillus subgen. Fumigati</taxon>
    </lineage>
</organism>
<dbReference type="EMBL" id="BLKC01000001">
    <property type="protein sequence ID" value="GFF22127.1"/>
    <property type="molecule type" value="Genomic_DNA"/>
</dbReference>
<dbReference type="InterPro" id="IPR020843">
    <property type="entry name" value="ER"/>
</dbReference>
<comment type="caution">
    <text evidence="2">The sequence shown here is derived from an EMBL/GenBank/DDBJ whole genome shotgun (WGS) entry which is preliminary data.</text>
</comment>
<sequence>MAMTATSAMRAWRHTSTALPLEKGMTLVEDEPYPSGPLKPNQVLVKVKSVGVNPADPTFAELGWLARALIKPSPIPGMDFSGEVVSTGSNVTSLNPGDRVLGRVDTQKGQPGSMAEYTKAEIEGCVPIPPGIDWDQAAGVGTAAITAYESLVLNSKPGDSVFINGGTGGVGTFAIQFAKAHGCRVVVSCSTTKVNLCKELGADEVIDYRTEDLVSVLKGKGKVFNLVVDYAYREETNLYKASDDFLTDGATYVMVPGGLSGAIIKTISKHTLCPFMLGGGRAKFKAYFAKSNREAFQQISEWMAAGKVRTVIDSVFEFEEMPRAIEQIKSGRSTGKIIVHV</sequence>
<dbReference type="Gene3D" id="3.40.50.720">
    <property type="entry name" value="NAD(P)-binding Rossmann-like Domain"/>
    <property type="match status" value="1"/>
</dbReference>
<dbReference type="PANTHER" id="PTHR11695:SF294">
    <property type="entry name" value="RETICULON-4-INTERACTING PROTEIN 1, MITOCHONDRIAL"/>
    <property type="match status" value="1"/>
</dbReference>
<feature type="domain" description="Enoyl reductase (ER)" evidence="1">
    <location>
        <begin position="24"/>
        <end position="339"/>
    </location>
</feature>
<dbReference type="CDD" id="cd08267">
    <property type="entry name" value="MDR1"/>
    <property type="match status" value="1"/>
</dbReference>
<dbReference type="InterPro" id="IPR036291">
    <property type="entry name" value="NAD(P)-bd_dom_sf"/>
</dbReference>
<dbReference type="AlphaFoldDB" id="A0A8H3REX8"/>
<accession>A0A8H3REX8</accession>
<dbReference type="InterPro" id="IPR011032">
    <property type="entry name" value="GroES-like_sf"/>
</dbReference>
<dbReference type="PANTHER" id="PTHR11695">
    <property type="entry name" value="ALCOHOL DEHYDROGENASE RELATED"/>
    <property type="match status" value="1"/>
</dbReference>
<gene>
    <name evidence="2" type="ORF">IFM46972_00135</name>
</gene>
<name>A0A8H3REX8_9EURO</name>
<dbReference type="Gene3D" id="3.90.180.10">
    <property type="entry name" value="Medium-chain alcohol dehydrogenases, catalytic domain"/>
    <property type="match status" value="1"/>
</dbReference>
<dbReference type="InterPro" id="IPR050700">
    <property type="entry name" value="YIM1/Zinc_Alcohol_DH_Fams"/>
</dbReference>
<reference evidence="2 3" key="1">
    <citation type="submission" date="2020-01" db="EMBL/GenBank/DDBJ databases">
        <title>Draft genome sequence of Aspergillus udagawae IFM 46972.</title>
        <authorList>
            <person name="Takahashi H."/>
            <person name="Yaguchi T."/>
        </authorList>
    </citation>
    <scope>NUCLEOTIDE SEQUENCE [LARGE SCALE GENOMIC DNA]</scope>
    <source>
        <strain evidence="2 3">IFM 46972</strain>
    </source>
</reference>
<dbReference type="SMART" id="SM00829">
    <property type="entry name" value="PKS_ER"/>
    <property type="match status" value="1"/>
</dbReference>
<dbReference type="InterPro" id="IPR013154">
    <property type="entry name" value="ADH-like_N"/>
</dbReference>
<dbReference type="Pfam" id="PF13602">
    <property type="entry name" value="ADH_zinc_N_2"/>
    <property type="match status" value="1"/>
</dbReference>